<accession>A0A0E9VDD8</accession>
<name>A0A0E9VDD8_ANGAN</name>
<sequence>MINIFLERISITAVAYSWQNVNKPI</sequence>
<reference evidence="1" key="1">
    <citation type="submission" date="2014-11" db="EMBL/GenBank/DDBJ databases">
        <authorList>
            <person name="Amaro Gonzalez C."/>
        </authorList>
    </citation>
    <scope>NUCLEOTIDE SEQUENCE</scope>
</reference>
<dbReference type="EMBL" id="GBXM01032438">
    <property type="protein sequence ID" value="JAH76139.1"/>
    <property type="molecule type" value="Transcribed_RNA"/>
</dbReference>
<evidence type="ECO:0000313" key="1">
    <source>
        <dbReference type="EMBL" id="JAH76139.1"/>
    </source>
</evidence>
<dbReference type="AlphaFoldDB" id="A0A0E9VDD8"/>
<reference evidence="1" key="2">
    <citation type="journal article" date="2015" name="Fish Shellfish Immunol.">
        <title>Early steps in the European eel (Anguilla anguilla)-Vibrio vulnificus interaction in the gills: Role of the RtxA13 toxin.</title>
        <authorList>
            <person name="Callol A."/>
            <person name="Pajuelo D."/>
            <person name="Ebbesson L."/>
            <person name="Teles M."/>
            <person name="MacKenzie S."/>
            <person name="Amaro C."/>
        </authorList>
    </citation>
    <scope>NUCLEOTIDE SEQUENCE</scope>
</reference>
<proteinExistence type="predicted"/>
<protein>
    <submittedName>
        <fullName evidence="1">Uncharacterized protein</fullName>
    </submittedName>
</protein>
<organism evidence="1">
    <name type="scientific">Anguilla anguilla</name>
    <name type="common">European freshwater eel</name>
    <name type="synonym">Muraena anguilla</name>
    <dbReference type="NCBI Taxonomy" id="7936"/>
    <lineage>
        <taxon>Eukaryota</taxon>
        <taxon>Metazoa</taxon>
        <taxon>Chordata</taxon>
        <taxon>Craniata</taxon>
        <taxon>Vertebrata</taxon>
        <taxon>Euteleostomi</taxon>
        <taxon>Actinopterygii</taxon>
        <taxon>Neopterygii</taxon>
        <taxon>Teleostei</taxon>
        <taxon>Anguilliformes</taxon>
        <taxon>Anguillidae</taxon>
        <taxon>Anguilla</taxon>
    </lineage>
</organism>